<keyword evidence="1" id="KW-0472">Membrane</keyword>
<reference evidence="2 3" key="1">
    <citation type="submission" date="2015-09" db="EMBL/GenBank/DDBJ databases">
        <title>Draft Genome Sequence of Pseudoalteromonas lipolytica UCD-48B.</title>
        <authorList>
            <person name="Krusor M."/>
            <person name="Coil D.A."/>
            <person name="Lang J.M."/>
            <person name="Eisen J.A."/>
            <person name="Alexiev A."/>
        </authorList>
    </citation>
    <scope>NUCLEOTIDE SEQUENCE [LARGE SCALE GENOMIC DNA]</scope>
    <source>
        <strain evidence="2 3">UCD-48B</strain>
    </source>
</reference>
<comment type="caution">
    <text evidence="2">The sequence shown here is derived from an EMBL/GenBank/DDBJ whole genome shotgun (WGS) entry which is preliminary data.</text>
</comment>
<keyword evidence="1" id="KW-0812">Transmembrane</keyword>
<evidence type="ECO:0000256" key="1">
    <source>
        <dbReference type="SAM" id="Phobius"/>
    </source>
</evidence>
<gene>
    <name evidence="2" type="ORF">AOG27_15200</name>
</gene>
<sequence>MYEALGLTLIAIGILLFYVFVLTDMFEITGLMENIVIILSATLMGAGVTFLLGLHEYILTY</sequence>
<feature type="transmembrane region" description="Helical" evidence="1">
    <location>
        <begin position="35"/>
        <end position="54"/>
    </location>
</feature>
<dbReference type="Proteomes" id="UP000050378">
    <property type="component" value="Unassembled WGS sequence"/>
</dbReference>
<keyword evidence="1" id="KW-1133">Transmembrane helix</keyword>
<protein>
    <submittedName>
        <fullName evidence="2">Uncharacterized protein</fullName>
    </submittedName>
</protein>
<dbReference type="EMBL" id="LJTC01000010">
    <property type="protein sequence ID" value="KPM82653.1"/>
    <property type="molecule type" value="Genomic_DNA"/>
</dbReference>
<dbReference type="RefSeq" id="WP_054553858.1">
    <property type="nucleotide sequence ID" value="NZ_LJTC01000010.1"/>
</dbReference>
<dbReference type="AlphaFoldDB" id="A0A0P7DYI4"/>
<evidence type="ECO:0000313" key="2">
    <source>
        <dbReference type="EMBL" id="KPM82653.1"/>
    </source>
</evidence>
<feature type="transmembrane region" description="Helical" evidence="1">
    <location>
        <begin position="6"/>
        <end position="23"/>
    </location>
</feature>
<name>A0A0P7DYI4_9GAMM</name>
<proteinExistence type="predicted"/>
<organism evidence="2 3">
    <name type="scientific">Pseudoalteromonas lipolytica</name>
    <dbReference type="NCBI Taxonomy" id="570156"/>
    <lineage>
        <taxon>Bacteria</taxon>
        <taxon>Pseudomonadati</taxon>
        <taxon>Pseudomonadota</taxon>
        <taxon>Gammaproteobacteria</taxon>
        <taxon>Alteromonadales</taxon>
        <taxon>Pseudoalteromonadaceae</taxon>
        <taxon>Pseudoalteromonas</taxon>
    </lineage>
</organism>
<evidence type="ECO:0000313" key="3">
    <source>
        <dbReference type="Proteomes" id="UP000050378"/>
    </source>
</evidence>
<dbReference type="PATRIC" id="fig|570156.3.peg.4131"/>
<accession>A0A0P7DYI4</accession>